<reference evidence="2" key="1">
    <citation type="submission" date="2016-10" db="EMBL/GenBank/DDBJ databases">
        <authorList>
            <person name="Varghese N."/>
            <person name="Submissions S."/>
        </authorList>
    </citation>
    <scope>NUCLEOTIDE SEQUENCE [LARGE SCALE GENOMIC DNA]</scope>
    <source>
        <strain evidence="2">NRRL B-51270</strain>
    </source>
</reference>
<proteinExistence type="predicted"/>
<evidence type="ECO:0008006" key="3">
    <source>
        <dbReference type="Google" id="ProtNLM"/>
    </source>
</evidence>
<name>A0A1H1SZ29_9GAMM</name>
<organism evidence="1 2">
    <name type="scientific">Halopseudomonas xinjiangensis</name>
    <dbReference type="NCBI Taxonomy" id="487184"/>
    <lineage>
        <taxon>Bacteria</taxon>
        <taxon>Pseudomonadati</taxon>
        <taxon>Pseudomonadota</taxon>
        <taxon>Gammaproteobacteria</taxon>
        <taxon>Pseudomonadales</taxon>
        <taxon>Pseudomonadaceae</taxon>
        <taxon>Halopseudomonas</taxon>
    </lineage>
</organism>
<evidence type="ECO:0000313" key="2">
    <source>
        <dbReference type="Proteomes" id="UP000243207"/>
    </source>
</evidence>
<dbReference type="AlphaFoldDB" id="A0A1H1SZ29"/>
<protein>
    <recommendedName>
        <fullName evidence="3">Circularly permuted type 2 ATP-grasp protein</fullName>
    </recommendedName>
</protein>
<dbReference type="SUPFAM" id="SSF56059">
    <property type="entry name" value="Glutathione synthetase ATP-binding domain-like"/>
    <property type="match status" value="1"/>
</dbReference>
<dbReference type="STRING" id="487184.SAMN05216421_1688"/>
<evidence type="ECO:0000313" key="1">
    <source>
        <dbReference type="EMBL" id="SDS52659.1"/>
    </source>
</evidence>
<dbReference type="OrthoDB" id="344992at2"/>
<dbReference type="EMBL" id="LT629736">
    <property type="protein sequence ID" value="SDS52659.1"/>
    <property type="molecule type" value="Genomic_DNA"/>
</dbReference>
<sequence>MTKTDDSSFQTKSKKLNQHCVCATLDRPKVMLNLAGLLGDAQEQLVSSPTWHQFFSDVAVFVPQRDLDCMMEIVLALETAAALPGFRQRVLGRAPQTAQINPGPVGAFMGYDFHLSEDGPRLIEVNTNAGGAFLNATLARAQLQCCSSAARIAWADDFHRQVISQFESEWLLQRGNGRPRRIAIVDDQPTEQYLYPEFRLAQQLFRNAGIDALIVSPSELRSSAGALYHDDNKIDLVYNRLVDFSLQAPEHAVLRSAWLDGSAVVTPNPFTHALFADKRNLIEWSDFDSLQEWGLSGEKIELLRRGVPRTVSVNAGNEAELWQQRKNWFFKPVAGYGSKGAYRGSKLTKNTYAQILDSDYIAQTFVPPSERVVMVDGERQMLKVDVRLYTYRGNLILAAARLYQGQTTNFRTPGGGFAPVLISAS</sequence>
<dbReference type="Proteomes" id="UP000243207">
    <property type="component" value="Chromosome I"/>
</dbReference>
<gene>
    <name evidence="1" type="ORF">SAMN05216421_1688</name>
</gene>
<keyword evidence="2" id="KW-1185">Reference proteome</keyword>
<accession>A0A1H1SZ29</accession>